<proteinExistence type="inferred from homology"/>
<evidence type="ECO:0000256" key="4">
    <source>
        <dbReference type="ARBA" id="ARBA00022475"/>
    </source>
</evidence>
<evidence type="ECO:0000256" key="1">
    <source>
        <dbReference type="ARBA" id="ARBA00004651"/>
    </source>
</evidence>
<evidence type="ECO:0000256" key="8">
    <source>
        <dbReference type="RuleBase" id="RU365088"/>
    </source>
</evidence>
<evidence type="ECO:0000313" key="11">
    <source>
        <dbReference type="Proteomes" id="UP000285625"/>
    </source>
</evidence>
<evidence type="ECO:0000256" key="5">
    <source>
        <dbReference type="ARBA" id="ARBA00022692"/>
    </source>
</evidence>
<comment type="subcellular location">
    <subcellularLocation>
        <location evidence="1 8">Cell membrane</location>
        <topology evidence="1 8">Multi-pass membrane protein</topology>
    </subcellularLocation>
</comment>
<dbReference type="EMBL" id="QXVO01000037">
    <property type="protein sequence ID" value="RIO43823.1"/>
    <property type="molecule type" value="Genomic_DNA"/>
</dbReference>
<feature type="transmembrane region" description="Helical" evidence="8">
    <location>
        <begin position="269"/>
        <end position="287"/>
    </location>
</feature>
<feature type="transmembrane region" description="Helical" evidence="8">
    <location>
        <begin position="180"/>
        <end position="200"/>
    </location>
</feature>
<evidence type="ECO:0000259" key="9">
    <source>
        <dbReference type="PROSITE" id="PS50850"/>
    </source>
</evidence>
<keyword evidence="6 8" id="KW-1133">Transmembrane helix</keyword>
<keyword evidence="4 8" id="KW-1003">Cell membrane</keyword>
<evidence type="ECO:0000256" key="2">
    <source>
        <dbReference type="ARBA" id="ARBA00006236"/>
    </source>
</evidence>
<reference evidence="10 11" key="1">
    <citation type="journal article" date="2016" name="Front. Microbiol.">
        <title>Comprehensive Phylogenetic Analysis of Bovine Non-aureus Staphylococci Species Based on Whole-Genome Sequencing.</title>
        <authorList>
            <person name="Naushad S."/>
            <person name="Barkema H.W."/>
            <person name="Luby C."/>
            <person name="Condas L.A."/>
            <person name="Nobrega D.B."/>
            <person name="Carson D.A."/>
            <person name="De Buck J."/>
        </authorList>
    </citation>
    <scope>NUCLEOTIDE SEQUENCE [LARGE SCALE GENOMIC DNA]</scope>
    <source>
        <strain evidence="10 11">SNUC 5959</strain>
    </source>
</reference>
<feature type="transmembrane region" description="Helical" evidence="8">
    <location>
        <begin position="233"/>
        <end position="257"/>
    </location>
</feature>
<feature type="transmembrane region" description="Helical" evidence="8">
    <location>
        <begin position="119"/>
        <end position="140"/>
    </location>
</feature>
<keyword evidence="3 8" id="KW-0813">Transport</keyword>
<dbReference type="GO" id="GO:0005886">
    <property type="term" value="C:plasma membrane"/>
    <property type="evidence" value="ECO:0007669"/>
    <property type="project" value="UniProtKB-SubCell"/>
</dbReference>
<organism evidence="10 11">
    <name type="scientific">Staphylococcus hyicus</name>
    <dbReference type="NCBI Taxonomy" id="1284"/>
    <lineage>
        <taxon>Bacteria</taxon>
        <taxon>Bacillati</taxon>
        <taxon>Bacillota</taxon>
        <taxon>Bacilli</taxon>
        <taxon>Bacillales</taxon>
        <taxon>Staphylococcaceae</taxon>
        <taxon>Staphylococcus</taxon>
    </lineage>
</organism>
<feature type="transmembrane region" description="Helical" evidence="8">
    <location>
        <begin position="152"/>
        <end position="174"/>
    </location>
</feature>
<dbReference type="SUPFAM" id="SSF103473">
    <property type="entry name" value="MFS general substrate transporter"/>
    <property type="match status" value="1"/>
</dbReference>
<comment type="similarity">
    <text evidence="2 8">Belongs to the major facilitator superfamily. Bcr/CmlA family.</text>
</comment>
<evidence type="ECO:0000313" key="10">
    <source>
        <dbReference type="EMBL" id="RIO43823.1"/>
    </source>
</evidence>
<dbReference type="AlphaFoldDB" id="A0A418JGY6"/>
<dbReference type="InterPro" id="IPR011701">
    <property type="entry name" value="MFS"/>
</dbReference>
<gene>
    <name evidence="10" type="ORF">BUZ57_10250</name>
</gene>
<dbReference type="PANTHER" id="PTHR43124:SF3">
    <property type="entry name" value="CHLORAMPHENICOL EFFLUX PUMP RV0191"/>
    <property type="match status" value="1"/>
</dbReference>
<dbReference type="GO" id="GO:1990961">
    <property type="term" value="P:xenobiotic detoxification by transmembrane export across the plasma membrane"/>
    <property type="evidence" value="ECO:0007669"/>
    <property type="project" value="InterPro"/>
</dbReference>
<comment type="caution">
    <text evidence="10">The sequence shown here is derived from an EMBL/GenBank/DDBJ whole genome shotgun (WGS) entry which is preliminary data.</text>
</comment>
<feature type="transmembrane region" description="Helical" evidence="8">
    <location>
        <begin position="387"/>
        <end position="409"/>
    </location>
</feature>
<dbReference type="PANTHER" id="PTHR43124">
    <property type="entry name" value="PURINE EFFLUX PUMP PBUE"/>
    <property type="match status" value="1"/>
</dbReference>
<dbReference type="PROSITE" id="PS50850">
    <property type="entry name" value="MFS"/>
    <property type="match status" value="1"/>
</dbReference>
<protein>
    <recommendedName>
        <fullName evidence="8">Bcr/CflA family efflux transporter</fullName>
    </recommendedName>
</protein>
<evidence type="ECO:0000256" key="3">
    <source>
        <dbReference type="ARBA" id="ARBA00022448"/>
    </source>
</evidence>
<dbReference type="GO" id="GO:0042910">
    <property type="term" value="F:xenobiotic transmembrane transporter activity"/>
    <property type="evidence" value="ECO:0007669"/>
    <property type="project" value="InterPro"/>
</dbReference>
<accession>A0A418JGY6</accession>
<feature type="transmembrane region" description="Helical" evidence="8">
    <location>
        <begin position="330"/>
        <end position="350"/>
    </location>
</feature>
<name>A0A418JGY6_STAHY</name>
<feature type="transmembrane region" description="Helical" evidence="8">
    <location>
        <begin position="94"/>
        <end position="113"/>
    </location>
</feature>
<evidence type="ECO:0000256" key="7">
    <source>
        <dbReference type="ARBA" id="ARBA00023136"/>
    </source>
</evidence>
<feature type="transmembrane region" description="Helical" evidence="8">
    <location>
        <begin position="362"/>
        <end position="381"/>
    </location>
</feature>
<feature type="transmembrane region" description="Helical" evidence="8">
    <location>
        <begin position="299"/>
        <end position="324"/>
    </location>
</feature>
<dbReference type="STRING" id="1284.SHYC_02065"/>
<sequence length="417" mass="45182">MGKIFIKNRGTTCMENIEKKSTSMPLVFIILLGTMTAFGPLLSDMYSPALPLVQKDLMTSTSQTQLTLSIAMIGIAMGQFMFGIMADRMSRRTLAMMILVMLIVASLCIAISHSVYVLLVLRFIQGLSGGGAIVIARAIAGESFKGAHLSRFFTALMVVNGMISILAPLANALLLSFGTWRYIFLALAAIGLILFISVLMQPHMKTIQHSQTRAEKLSVVFKDFIQLLQTPSFVLPMFLQGVTYIMIFSYGAGAPFITQNVYGMTPQSFSLLMVIIGIGLIISSQVSNLCLRFMPQLHVLTLFIMIQVVGALFTIIVCLCHLPIAYLVVSLFITVTPVTAIGPIAFSLAMQMRTGGSGSASSLLGLFQFILGSSIAPVIGIQGPESVMPYCVVLGVTVVLLLGIGHLTFHRLKHQIQ</sequence>
<dbReference type="InterPro" id="IPR020846">
    <property type="entry name" value="MFS_dom"/>
</dbReference>
<evidence type="ECO:0000256" key="6">
    <source>
        <dbReference type="ARBA" id="ARBA00022989"/>
    </source>
</evidence>
<dbReference type="InterPro" id="IPR004812">
    <property type="entry name" value="Efflux_drug-R_Bcr/CmlA"/>
</dbReference>
<dbReference type="Proteomes" id="UP000285625">
    <property type="component" value="Unassembled WGS sequence"/>
</dbReference>
<keyword evidence="5 8" id="KW-0812">Transmembrane</keyword>
<dbReference type="InterPro" id="IPR036259">
    <property type="entry name" value="MFS_trans_sf"/>
</dbReference>
<dbReference type="Pfam" id="PF07690">
    <property type="entry name" value="MFS_1"/>
    <property type="match status" value="1"/>
</dbReference>
<keyword evidence="7 8" id="KW-0472">Membrane</keyword>
<feature type="domain" description="Major facilitator superfamily (MFS) profile" evidence="9">
    <location>
        <begin position="25"/>
        <end position="413"/>
    </location>
</feature>
<feature type="transmembrane region" description="Helical" evidence="8">
    <location>
        <begin position="62"/>
        <end position="82"/>
    </location>
</feature>
<feature type="transmembrane region" description="Helical" evidence="8">
    <location>
        <begin position="21"/>
        <end position="42"/>
    </location>
</feature>
<dbReference type="InterPro" id="IPR050189">
    <property type="entry name" value="MFS_Efflux_Transporters"/>
</dbReference>
<dbReference type="NCBIfam" id="TIGR00710">
    <property type="entry name" value="efflux_Bcr_CflA"/>
    <property type="match status" value="1"/>
</dbReference>
<dbReference type="Gene3D" id="1.20.1720.10">
    <property type="entry name" value="Multidrug resistance protein D"/>
    <property type="match status" value="1"/>
</dbReference>